<sequence length="222" mass="24755">MAYNLQSLITILQQILNPEQTHWSFDHNKPQLESLLKKAESLMQILEKSSPTKVASLDSQIRETAYKAEDIIESQMVHQMLSSPESESLTFPTPDLQQVTRELDSAAVFMSEKTMASSDLTQQIESVKLVEVEEKSASSSRSKSDLVGVDADLLELKDRLTNAERKVEIVPIVGMGGIEGAARGVRQLRPQSACSRLEAKSFSNTQESLLARAERMYCYKSC</sequence>
<comment type="caution">
    <text evidence="1">The sequence shown here is derived from an EMBL/GenBank/DDBJ whole genome shotgun (WGS) entry which is preliminary data.</text>
</comment>
<name>A0ABD1FID8_SALDI</name>
<protein>
    <submittedName>
        <fullName evidence="1">Late blight resistance protein R1A-10</fullName>
    </submittedName>
</protein>
<proteinExistence type="predicted"/>
<reference evidence="1 2" key="1">
    <citation type="submission" date="2024-06" db="EMBL/GenBank/DDBJ databases">
        <title>A chromosome level genome sequence of Diviner's sage (Salvia divinorum).</title>
        <authorList>
            <person name="Ford S.A."/>
            <person name="Ro D.-K."/>
            <person name="Ness R.W."/>
            <person name="Phillips M.A."/>
        </authorList>
    </citation>
    <scope>NUCLEOTIDE SEQUENCE [LARGE SCALE GENOMIC DNA]</scope>
    <source>
        <strain evidence="1">SAF-2024a</strain>
        <tissue evidence="1">Leaf</tissue>
    </source>
</reference>
<dbReference type="EMBL" id="JBEAFC010000014">
    <property type="protein sequence ID" value="KAL1531584.1"/>
    <property type="molecule type" value="Genomic_DNA"/>
</dbReference>
<evidence type="ECO:0000313" key="2">
    <source>
        <dbReference type="Proteomes" id="UP001567538"/>
    </source>
</evidence>
<dbReference type="AlphaFoldDB" id="A0ABD1FID8"/>
<organism evidence="1 2">
    <name type="scientific">Salvia divinorum</name>
    <name type="common">Maria pastora</name>
    <name type="synonym">Diviner's sage</name>
    <dbReference type="NCBI Taxonomy" id="28513"/>
    <lineage>
        <taxon>Eukaryota</taxon>
        <taxon>Viridiplantae</taxon>
        <taxon>Streptophyta</taxon>
        <taxon>Embryophyta</taxon>
        <taxon>Tracheophyta</taxon>
        <taxon>Spermatophyta</taxon>
        <taxon>Magnoliopsida</taxon>
        <taxon>eudicotyledons</taxon>
        <taxon>Gunneridae</taxon>
        <taxon>Pentapetalae</taxon>
        <taxon>asterids</taxon>
        <taxon>lamiids</taxon>
        <taxon>Lamiales</taxon>
        <taxon>Lamiaceae</taxon>
        <taxon>Nepetoideae</taxon>
        <taxon>Mentheae</taxon>
        <taxon>Salviinae</taxon>
        <taxon>Salvia</taxon>
        <taxon>Salvia subgen. Calosphace</taxon>
    </lineage>
</organism>
<gene>
    <name evidence="1" type="ORF">AAHA92_31708</name>
</gene>
<evidence type="ECO:0000313" key="1">
    <source>
        <dbReference type="EMBL" id="KAL1531584.1"/>
    </source>
</evidence>
<dbReference type="Proteomes" id="UP001567538">
    <property type="component" value="Unassembled WGS sequence"/>
</dbReference>
<keyword evidence="2" id="KW-1185">Reference proteome</keyword>
<accession>A0ABD1FID8</accession>
<dbReference type="Gene3D" id="1.20.5.4130">
    <property type="match status" value="1"/>
</dbReference>